<evidence type="ECO:0000256" key="7">
    <source>
        <dbReference type="SAM" id="MobiDB-lite"/>
    </source>
</evidence>
<evidence type="ECO:0000256" key="4">
    <source>
        <dbReference type="ARBA" id="ARBA00022989"/>
    </source>
</evidence>
<accession>A0A2M6YCL4</accession>
<keyword evidence="3 8" id="KW-0812">Transmembrane</keyword>
<organism evidence="10 11">
    <name type="scientific">Candidatus Berkelbacteria bacterium CG08_land_8_20_14_0_20_39_8</name>
    <dbReference type="NCBI Taxonomy" id="1974511"/>
    <lineage>
        <taxon>Bacteria</taxon>
        <taxon>Candidatus Berkelbacteria</taxon>
    </lineage>
</organism>
<feature type="compositionally biased region" description="Polar residues" evidence="7">
    <location>
        <begin position="135"/>
        <end position="149"/>
    </location>
</feature>
<evidence type="ECO:0000256" key="2">
    <source>
        <dbReference type="ARBA" id="ARBA00022475"/>
    </source>
</evidence>
<dbReference type="Proteomes" id="UP000229896">
    <property type="component" value="Unassembled WGS sequence"/>
</dbReference>
<feature type="non-terminal residue" evidence="10">
    <location>
        <position position="370"/>
    </location>
</feature>
<feature type="transmembrane region" description="Helical" evidence="8">
    <location>
        <begin position="305"/>
        <end position="327"/>
    </location>
</feature>
<evidence type="ECO:0000256" key="5">
    <source>
        <dbReference type="ARBA" id="ARBA00023136"/>
    </source>
</evidence>
<dbReference type="Pfam" id="PF02687">
    <property type="entry name" value="FtsX"/>
    <property type="match status" value="1"/>
</dbReference>
<proteinExistence type="inferred from homology"/>
<evidence type="ECO:0000256" key="6">
    <source>
        <dbReference type="ARBA" id="ARBA00038076"/>
    </source>
</evidence>
<feature type="transmembrane region" description="Helical" evidence="8">
    <location>
        <begin position="339"/>
        <end position="369"/>
    </location>
</feature>
<sequence>MGTIIRGVKNAFRNSIRTTSIVLILSISIAMALVMLESLKTVQGKIDSVKSSIGNTINVSPAGMRGFEGGGTLLTDQNISDIKSIPHINNVITTLSDRLTTIGANTSLNPFGRNETTNTNAETSLTAPPVERPSDNNGSRRTMANGQDVTGKTFSMPITVIGINDLSNLSALNATTFTIESGSKIDASSFANEAMIGKSLASQNNISAGESFTAYGQTITVKGIFDAGNTFANGGIIMSITTVQNLSSQVGQVSSIIATTDSVDSLSATQSAIKDKLGTSVDVTTSEQSAQSAVEPLQNIRTISLYSLIGSLVAGSIIIFLTMIMIVRERRREIGVLKAIGASNILIVSQFSVESLVLTLTSSIVGMILG</sequence>
<dbReference type="PANTHER" id="PTHR30572">
    <property type="entry name" value="MEMBRANE COMPONENT OF TRANSPORTER-RELATED"/>
    <property type="match status" value="1"/>
</dbReference>
<dbReference type="GO" id="GO:0022857">
    <property type="term" value="F:transmembrane transporter activity"/>
    <property type="evidence" value="ECO:0007669"/>
    <property type="project" value="TreeGrafter"/>
</dbReference>
<dbReference type="AlphaFoldDB" id="A0A2M6YCL4"/>
<evidence type="ECO:0000256" key="3">
    <source>
        <dbReference type="ARBA" id="ARBA00022692"/>
    </source>
</evidence>
<reference evidence="11" key="1">
    <citation type="submission" date="2017-09" db="EMBL/GenBank/DDBJ databases">
        <title>Depth-based differentiation of microbial function through sediment-hosted aquifers and enrichment of novel symbionts in the deep terrestrial subsurface.</title>
        <authorList>
            <person name="Probst A.J."/>
            <person name="Ladd B."/>
            <person name="Jarett J.K."/>
            <person name="Geller-Mcgrath D.E."/>
            <person name="Sieber C.M.K."/>
            <person name="Emerson J.B."/>
            <person name="Anantharaman K."/>
            <person name="Thomas B.C."/>
            <person name="Malmstrom R."/>
            <person name="Stieglmeier M."/>
            <person name="Klingl A."/>
            <person name="Woyke T."/>
            <person name="Ryan C.M."/>
            <person name="Banfield J.F."/>
        </authorList>
    </citation>
    <scope>NUCLEOTIDE SEQUENCE [LARGE SCALE GENOMIC DNA]</scope>
</reference>
<dbReference type="GO" id="GO:0005886">
    <property type="term" value="C:plasma membrane"/>
    <property type="evidence" value="ECO:0007669"/>
    <property type="project" value="UniProtKB-SubCell"/>
</dbReference>
<evidence type="ECO:0000259" key="9">
    <source>
        <dbReference type="Pfam" id="PF02687"/>
    </source>
</evidence>
<feature type="region of interest" description="Disordered" evidence="7">
    <location>
        <begin position="110"/>
        <end position="149"/>
    </location>
</feature>
<keyword evidence="2" id="KW-1003">Cell membrane</keyword>
<feature type="compositionally biased region" description="Polar residues" evidence="7">
    <location>
        <begin position="110"/>
        <end position="126"/>
    </location>
</feature>
<dbReference type="InterPro" id="IPR003838">
    <property type="entry name" value="ABC3_permease_C"/>
</dbReference>
<feature type="transmembrane region" description="Helical" evidence="8">
    <location>
        <begin position="21"/>
        <end position="39"/>
    </location>
</feature>
<evidence type="ECO:0000256" key="1">
    <source>
        <dbReference type="ARBA" id="ARBA00004651"/>
    </source>
</evidence>
<dbReference type="InterPro" id="IPR050250">
    <property type="entry name" value="Macrolide_Exporter_MacB"/>
</dbReference>
<comment type="similarity">
    <text evidence="6">Belongs to the ABC-4 integral membrane protein family.</text>
</comment>
<gene>
    <name evidence="10" type="ORF">COT12_01130</name>
</gene>
<comment type="caution">
    <text evidence="10">The sequence shown here is derived from an EMBL/GenBank/DDBJ whole genome shotgun (WGS) entry which is preliminary data.</text>
</comment>
<dbReference type="EMBL" id="PEXI01000037">
    <property type="protein sequence ID" value="PIU24432.1"/>
    <property type="molecule type" value="Genomic_DNA"/>
</dbReference>
<evidence type="ECO:0000313" key="10">
    <source>
        <dbReference type="EMBL" id="PIU24432.1"/>
    </source>
</evidence>
<evidence type="ECO:0000256" key="8">
    <source>
        <dbReference type="SAM" id="Phobius"/>
    </source>
</evidence>
<evidence type="ECO:0000313" key="11">
    <source>
        <dbReference type="Proteomes" id="UP000229896"/>
    </source>
</evidence>
<keyword evidence="5 8" id="KW-0472">Membrane</keyword>
<dbReference type="PANTHER" id="PTHR30572:SF4">
    <property type="entry name" value="ABC TRANSPORTER PERMEASE YTRF"/>
    <property type="match status" value="1"/>
</dbReference>
<name>A0A2M6YCL4_9BACT</name>
<feature type="domain" description="ABC3 transporter permease C-terminal" evidence="9">
    <location>
        <begin position="309"/>
        <end position="370"/>
    </location>
</feature>
<protein>
    <recommendedName>
        <fullName evidence="9">ABC3 transporter permease C-terminal domain-containing protein</fullName>
    </recommendedName>
</protein>
<comment type="subcellular location">
    <subcellularLocation>
        <location evidence="1">Cell membrane</location>
        <topology evidence="1">Multi-pass membrane protein</topology>
    </subcellularLocation>
</comment>
<keyword evidence="4 8" id="KW-1133">Transmembrane helix</keyword>